<dbReference type="Gene3D" id="3.40.50.300">
    <property type="entry name" value="P-loop containing nucleotide triphosphate hydrolases"/>
    <property type="match status" value="1"/>
</dbReference>
<keyword evidence="3" id="KW-0812">Transmembrane</keyword>
<protein>
    <recommendedName>
        <fullName evidence="4">ABC transporter domain-containing protein</fullName>
    </recommendedName>
</protein>
<dbReference type="Proteomes" id="UP000053660">
    <property type="component" value="Unassembled WGS sequence"/>
</dbReference>
<keyword evidence="2" id="KW-0677">Repeat</keyword>
<keyword evidence="1" id="KW-0813">Transport</keyword>
<reference evidence="5 6" key="1">
    <citation type="submission" date="2014-03" db="EMBL/GenBank/DDBJ databases">
        <title>Draft genome of the hookworm Oesophagostomum dentatum.</title>
        <authorList>
            <person name="Mitreva M."/>
        </authorList>
    </citation>
    <scope>NUCLEOTIDE SEQUENCE [LARGE SCALE GENOMIC DNA]</scope>
    <source>
        <strain evidence="5 6">OD-Hann</strain>
    </source>
</reference>
<organism evidence="5 6">
    <name type="scientific">Oesophagostomum dentatum</name>
    <name type="common">Nodular worm</name>
    <dbReference type="NCBI Taxonomy" id="61180"/>
    <lineage>
        <taxon>Eukaryota</taxon>
        <taxon>Metazoa</taxon>
        <taxon>Ecdysozoa</taxon>
        <taxon>Nematoda</taxon>
        <taxon>Chromadorea</taxon>
        <taxon>Rhabditida</taxon>
        <taxon>Rhabditina</taxon>
        <taxon>Rhabditomorpha</taxon>
        <taxon>Strongyloidea</taxon>
        <taxon>Strongylidae</taxon>
        <taxon>Oesophagostomum</taxon>
    </lineage>
</organism>
<evidence type="ECO:0000313" key="6">
    <source>
        <dbReference type="Proteomes" id="UP000053660"/>
    </source>
</evidence>
<dbReference type="GO" id="GO:0016887">
    <property type="term" value="F:ATP hydrolysis activity"/>
    <property type="evidence" value="ECO:0007669"/>
    <property type="project" value="InterPro"/>
</dbReference>
<dbReference type="PANTHER" id="PTHR19229">
    <property type="entry name" value="ATP-BINDING CASSETTE TRANSPORTER SUBFAMILY A ABCA"/>
    <property type="match status" value="1"/>
</dbReference>
<dbReference type="InterPro" id="IPR027417">
    <property type="entry name" value="P-loop_NTPase"/>
</dbReference>
<accession>A0A0B1TEW7</accession>
<dbReference type="GO" id="GO:0016020">
    <property type="term" value="C:membrane"/>
    <property type="evidence" value="ECO:0007669"/>
    <property type="project" value="InterPro"/>
</dbReference>
<dbReference type="Pfam" id="PF00005">
    <property type="entry name" value="ABC_tran"/>
    <property type="match status" value="1"/>
</dbReference>
<dbReference type="SUPFAM" id="SSF52540">
    <property type="entry name" value="P-loop containing nucleoside triphosphate hydrolases"/>
    <property type="match status" value="1"/>
</dbReference>
<dbReference type="InterPro" id="IPR003439">
    <property type="entry name" value="ABC_transporter-like_ATP-bd"/>
</dbReference>
<keyword evidence="3" id="KW-0472">Membrane</keyword>
<feature type="transmembrane region" description="Helical" evidence="3">
    <location>
        <begin position="106"/>
        <end position="123"/>
    </location>
</feature>
<evidence type="ECO:0000256" key="2">
    <source>
        <dbReference type="ARBA" id="ARBA00022737"/>
    </source>
</evidence>
<proteinExistence type="predicted"/>
<evidence type="ECO:0000313" key="5">
    <source>
        <dbReference type="EMBL" id="KHJ94367.1"/>
    </source>
</evidence>
<dbReference type="GO" id="GO:0005319">
    <property type="term" value="F:lipid transporter activity"/>
    <property type="evidence" value="ECO:0007669"/>
    <property type="project" value="TreeGrafter"/>
</dbReference>
<gene>
    <name evidence="5" type="ORF">OESDEN_05706</name>
</gene>
<dbReference type="EMBL" id="KN550354">
    <property type="protein sequence ID" value="KHJ94367.1"/>
    <property type="molecule type" value="Genomic_DNA"/>
</dbReference>
<keyword evidence="3" id="KW-1133">Transmembrane helix</keyword>
<dbReference type="GO" id="GO:0005524">
    <property type="term" value="F:ATP binding"/>
    <property type="evidence" value="ECO:0007669"/>
    <property type="project" value="InterPro"/>
</dbReference>
<sequence>MAKVYSNGTKALDRLNLRLYEDQITALLGHNGAGKTTTMSILCGLYSPSSGSAYVYGWDIRTEIQCVRDVLGVCPQYNVLFSHLTVAEQLQLFAALKGTPDSQLKHVSAVIFSFLLICLRFILVR</sequence>
<dbReference type="GO" id="GO:0140359">
    <property type="term" value="F:ABC-type transporter activity"/>
    <property type="evidence" value="ECO:0007669"/>
    <property type="project" value="InterPro"/>
</dbReference>
<evidence type="ECO:0000256" key="3">
    <source>
        <dbReference type="SAM" id="Phobius"/>
    </source>
</evidence>
<dbReference type="AlphaFoldDB" id="A0A0B1TEW7"/>
<dbReference type="InterPro" id="IPR026082">
    <property type="entry name" value="ABCA"/>
</dbReference>
<evidence type="ECO:0000259" key="4">
    <source>
        <dbReference type="Pfam" id="PF00005"/>
    </source>
</evidence>
<evidence type="ECO:0000256" key="1">
    <source>
        <dbReference type="ARBA" id="ARBA00022448"/>
    </source>
</evidence>
<name>A0A0B1TEW7_OESDE</name>
<dbReference type="OrthoDB" id="10255969at2759"/>
<keyword evidence="6" id="KW-1185">Reference proteome</keyword>
<feature type="domain" description="ABC transporter" evidence="4">
    <location>
        <begin position="12"/>
        <end position="104"/>
    </location>
</feature>
<dbReference type="PANTHER" id="PTHR19229:SF36">
    <property type="entry name" value="ATP-BINDING CASSETTE SUB-FAMILY A MEMBER 2"/>
    <property type="match status" value="1"/>
</dbReference>